<accession>A0ABY9VR77</accession>
<feature type="region of interest" description="Disordered" evidence="1">
    <location>
        <begin position="1"/>
        <end position="57"/>
    </location>
</feature>
<gene>
    <name evidence="2" type="ORF">RI138_00350</name>
</gene>
<protein>
    <recommendedName>
        <fullName evidence="4">Transposase</fullName>
    </recommendedName>
</protein>
<evidence type="ECO:0000313" key="2">
    <source>
        <dbReference type="EMBL" id="WNF25372.1"/>
    </source>
</evidence>
<name>A0ABY9VR77_9ACTN</name>
<reference evidence="2 3" key="1">
    <citation type="submission" date="2023-09" db="EMBL/GenBank/DDBJ databases">
        <title>Genome completion map analysis of the actinomycetes C11-1.</title>
        <authorList>
            <person name="Qin P."/>
            <person name="Guan P."/>
        </authorList>
    </citation>
    <scope>NUCLEOTIDE SEQUENCE [LARGE SCALE GENOMIC DNA]</scope>
    <source>
        <strain evidence="2 3">C11-1</strain>
    </source>
</reference>
<proteinExistence type="predicted"/>
<feature type="compositionally biased region" description="Basic and acidic residues" evidence="1">
    <location>
        <begin position="24"/>
        <end position="37"/>
    </location>
</feature>
<keyword evidence="3" id="KW-1185">Reference proteome</keyword>
<feature type="compositionally biased region" description="Low complexity" evidence="1">
    <location>
        <begin position="38"/>
        <end position="50"/>
    </location>
</feature>
<dbReference type="EMBL" id="CP134500">
    <property type="protein sequence ID" value="WNF25372.1"/>
    <property type="molecule type" value="Genomic_DNA"/>
</dbReference>
<sequence>MTPPHSASPVGEALDTSPGPNQWIKDHLDGLIDEHLLPDTPSSVTATPSPSEEKLLP</sequence>
<evidence type="ECO:0000256" key="1">
    <source>
        <dbReference type="SAM" id="MobiDB-lite"/>
    </source>
</evidence>
<organism evidence="2 3">
    <name type="scientific">Streptomyces durocortorensis</name>
    <dbReference type="NCBI Taxonomy" id="2811104"/>
    <lineage>
        <taxon>Bacteria</taxon>
        <taxon>Bacillati</taxon>
        <taxon>Actinomycetota</taxon>
        <taxon>Actinomycetes</taxon>
        <taxon>Kitasatosporales</taxon>
        <taxon>Streptomycetaceae</taxon>
        <taxon>Streptomyces</taxon>
    </lineage>
</organism>
<evidence type="ECO:0008006" key="4">
    <source>
        <dbReference type="Google" id="ProtNLM"/>
    </source>
</evidence>
<evidence type="ECO:0000313" key="3">
    <source>
        <dbReference type="Proteomes" id="UP001303236"/>
    </source>
</evidence>
<dbReference type="Proteomes" id="UP001303236">
    <property type="component" value="Chromosome"/>
</dbReference>